<reference evidence="12" key="1">
    <citation type="submission" date="2016-12" db="EMBL/GenBank/DDBJ databases">
        <authorList>
            <person name="Song W.-J."/>
            <person name="Kurnit D.M."/>
        </authorList>
    </citation>
    <scope>NUCLEOTIDE SEQUENCE [LARGE SCALE GENOMIC DNA]</scope>
    <source>
        <strain evidence="12">HGB1681</strain>
    </source>
</reference>
<dbReference type="NCBIfam" id="TIGR00087">
    <property type="entry name" value="surE"/>
    <property type="match status" value="1"/>
</dbReference>
<dbReference type="GO" id="GO:0046872">
    <property type="term" value="F:metal ion binding"/>
    <property type="evidence" value="ECO:0007669"/>
    <property type="project" value="UniProtKB-UniRule"/>
</dbReference>
<evidence type="ECO:0000259" key="10">
    <source>
        <dbReference type="Pfam" id="PF01975"/>
    </source>
</evidence>
<dbReference type="EC" id="3.1.3.5" evidence="9"/>
<dbReference type="HAMAP" id="MF_00060">
    <property type="entry name" value="SurE"/>
    <property type="match status" value="1"/>
</dbReference>
<evidence type="ECO:0000313" key="12">
    <source>
        <dbReference type="EMBL" id="SIP72114.1"/>
    </source>
</evidence>
<dbReference type="PANTHER" id="PTHR30457">
    <property type="entry name" value="5'-NUCLEOTIDASE SURE"/>
    <property type="match status" value="1"/>
</dbReference>
<dbReference type="NCBIfam" id="NF001489">
    <property type="entry name" value="PRK00346.1-3"/>
    <property type="match status" value="1"/>
</dbReference>
<comment type="catalytic activity">
    <reaction evidence="9">
        <text>a ribonucleoside 3'-phosphate + H2O = a ribonucleoside + phosphate</text>
        <dbReference type="Rhea" id="RHEA:10144"/>
        <dbReference type="ChEBI" id="CHEBI:13197"/>
        <dbReference type="ChEBI" id="CHEBI:15377"/>
        <dbReference type="ChEBI" id="CHEBI:18254"/>
        <dbReference type="ChEBI" id="CHEBI:43474"/>
        <dbReference type="EC" id="3.1.3.6"/>
    </reaction>
</comment>
<dbReference type="Proteomes" id="UP000196435">
    <property type="component" value="Unassembled WGS sequence"/>
</dbReference>
<dbReference type="GO" id="GO:0004309">
    <property type="term" value="F:exopolyphosphatase activity"/>
    <property type="evidence" value="ECO:0007669"/>
    <property type="project" value="UniProtKB-UniRule"/>
</dbReference>
<dbReference type="EMBL" id="FTLG01000041">
    <property type="protein sequence ID" value="SIP72114.1"/>
    <property type="molecule type" value="Genomic_DNA"/>
</dbReference>
<organism evidence="12 13">
    <name type="scientific">Xenorhabdus innexi</name>
    <dbReference type="NCBI Taxonomy" id="290109"/>
    <lineage>
        <taxon>Bacteria</taxon>
        <taxon>Pseudomonadati</taxon>
        <taxon>Pseudomonadota</taxon>
        <taxon>Gammaproteobacteria</taxon>
        <taxon>Enterobacterales</taxon>
        <taxon>Morganellaceae</taxon>
        <taxon>Xenorhabdus</taxon>
    </lineage>
</organism>
<dbReference type="AlphaFoldDB" id="A0A1N6MTK1"/>
<sequence>MLRILLSNDDGVTAPGIQTLAAKLREQYHVQVVAPDRNRSGASNALTLDRPLRISTLNNGDVAVQEGTPTDCVYLGVNKLVRPRPDIVVSGINCGPNLGDDVIYSGTVAAAMEGRHLGLPALAVSLDGDKHYETAAEVTVRLLNMLQKLPLRAGNILNINVPDIPIEQIKGFKVTRCGCRCAAEEVYSLEDPKGNMLYWIGPPGEKNDAGPETDFAAVEEGFVSITPLQVDLTAYQAQELITDWLLKVGDVGEC</sequence>
<evidence type="ECO:0000313" key="13">
    <source>
        <dbReference type="Proteomes" id="UP000196435"/>
    </source>
</evidence>
<evidence type="ECO:0000313" key="14">
    <source>
        <dbReference type="Proteomes" id="UP000224871"/>
    </source>
</evidence>
<dbReference type="Gene3D" id="3.40.1210.10">
    <property type="entry name" value="Survival protein SurE-like phosphatase/nucleotidase"/>
    <property type="match status" value="1"/>
</dbReference>
<evidence type="ECO:0000256" key="6">
    <source>
        <dbReference type="ARBA" id="ARBA00022723"/>
    </source>
</evidence>
<dbReference type="EC" id="3.6.1.11" evidence="9"/>
<dbReference type="Pfam" id="PF01975">
    <property type="entry name" value="SurE"/>
    <property type="match status" value="1"/>
</dbReference>
<dbReference type="EMBL" id="NIBU01000022">
    <property type="protein sequence ID" value="PHM35713.1"/>
    <property type="molecule type" value="Genomic_DNA"/>
</dbReference>
<evidence type="ECO:0000256" key="5">
    <source>
        <dbReference type="ARBA" id="ARBA00022490"/>
    </source>
</evidence>
<evidence type="ECO:0000256" key="9">
    <source>
        <dbReference type="HAMAP-Rule" id="MF_00060"/>
    </source>
</evidence>
<feature type="binding site" evidence="9">
    <location>
        <position position="9"/>
    </location>
    <ligand>
        <name>a divalent metal cation</name>
        <dbReference type="ChEBI" id="CHEBI:60240"/>
    </ligand>
</feature>
<keyword evidence="8 9" id="KW-0378">Hydrolase</keyword>
<comment type="subcellular location">
    <subcellularLocation>
        <location evidence="3 9">Cytoplasm</location>
    </subcellularLocation>
</comment>
<dbReference type="InterPro" id="IPR036523">
    <property type="entry name" value="SurE-like_sf"/>
</dbReference>
<dbReference type="InterPro" id="IPR002828">
    <property type="entry name" value="SurE-like_Pase/nucleotidase"/>
</dbReference>
<dbReference type="SUPFAM" id="SSF64167">
    <property type="entry name" value="SurE-like"/>
    <property type="match status" value="1"/>
</dbReference>
<reference evidence="11 14" key="3">
    <citation type="journal article" date="2017" name="Nat. Microbiol.">
        <title>Natural product diversity associated with the nematode symbionts Photorhabdus and Xenorhabdus.</title>
        <authorList>
            <person name="Tobias N.J."/>
            <person name="Wolff H."/>
            <person name="Djahanschiri B."/>
            <person name="Grundmann F."/>
            <person name="Kronenwerth M."/>
            <person name="Shi Y.M."/>
            <person name="Simonyi S."/>
            <person name="Grun P."/>
            <person name="Shapiro-Ilan D."/>
            <person name="Pidot S.J."/>
            <person name="Stinear T.P."/>
            <person name="Ebersberger I."/>
            <person name="Bode H.B."/>
        </authorList>
    </citation>
    <scope>NUCLEOTIDE SEQUENCE [LARGE SCALE GENOMIC DNA]</scope>
    <source>
        <strain evidence="11 14">DSM 16336</strain>
    </source>
</reference>
<comment type="catalytic activity">
    <reaction evidence="1 9">
        <text>a ribonucleoside 5'-phosphate + H2O = a ribonucleoside + phosphate</text>
        <dbReference type="Rhea" id="RHEA:12484"/>
        <dbReference type="ChEBI" id="CHEBI:15377"/>
        <dbReference type="ChEBI" id="CHEBI:18254"/>
        <dbReference type="ChEBI" id="CHEBI:43474"/>
        <dbReference type="ChEBI" id="CHEBI:58043"/>
        <dbReference type="EC" id="3.1.3.5"/>
    </reaction>
</comment>
<evidence type="ECO:0000256" key="2">
    <source>
        <dbReference type="ARBA" id="ARBA00001946"/>
    </source>
</evidence>
<dbReference type="EC" id="3.1.3.6" evidence="9"/>
<feature type="binding site" evidence="9">
    <location>
        <position position="40"/>
    </location>
    <ligand>
        <name>a divalent metal cation</name>
        <dbReference type="ChEBI" id="CHEBI:60240"/>
    </ligand>
</feature>
<gene>
    <name evidence="9 12" type="primary">surE</name>
    <name evidence="11" type="ORF">Xinn_02163</name>
    <name evidence="12" type="ORF">XIS1_1350019</name>
</gene>
<dbReference type="GO" id="GO:0000166">
    <property type="term" value="F:nucleotide binding"/>
    <property type="evidence" value="ECO:0007669"/>
    <property type="project" value="UniProtKB-KW"/>
</dbReference>
<comment type="similarity">
    <text evidence="4 9">Belongs to the SurE nucleotidase family.</text>
</comment>
<evidence type="ECO:0000313" key="11">
    <source>
        <dbReference type="EMBL" id="PHM35713.1"/>
    </source>
</evidence>
<proteinExistence type="inferred from homology"/>
<dbReference type="GO" id="GO:0008253">
    <property type="term" value="F:5'-nucleotidase activity"/>
    <property type="evidence" value="ECO:0007669"/>
    <property type="project" value="UniProtKB-UniRule"/>
</dbReference>
<feature type="binding site" evidence="9">
    <location>
        <position position="93"/>
    </location>
    <ligand>
        <name>a divalent metal cation</name>
        <dbReference type="ChEBI" id="CHEBI:60240"/>
    </ligand>
</feature>
<keyword evidence="6 9" id="KW-0479">Metal-binding</keyword>
<comment type="cofactor">
    <cofactor evidence="2">
        <name>Mg(2+)</name>
        <dbReference type="ChEBI" id="CHEBI:18420"/>
    </cofactor>
</comment>
<protein>
    <recommendedName>
        <fullName evidence="9">5'/3'-nucleotidase SurE</fullName>
        <ecNumber evidence="9">3.1.3.5</ecNumber>
        <ecNumber evidence="9">3.1.3.6</ecNumber>
    </recommendedName>
    <alternativeName>
        <fullName evidence="9">Exopolyphosphatase</fullName>
        <ecNumber evidence="9">3.6.1.11</ecNumber>
    </alternativeName>
    <alternativeName>
        <fullName evidence="9">Nucleoside monophosphate phosphohydrolase</fullName>
    </alternativeName>
</protein>
<feature type="domain" description="Survival protein SurE-like phosphatase/nucleotidase" evidence="10">
    <location>
        <begin position="4"/>
        <end position="181"/>
    </location>
</feature>
<dbReference type="NCBIfam" id="NF001488">
    <property type="entry name" value="PRK00346.1-1"/>
    <property type="match status" value="1"/>
</dbReference>
<dbReference type="NCBIfam" id="NF001490">
    <property type="entry name" value="PRK00346.1-4"/>
    <property type="match status" value="1"/>
</dbReference>
<keyword evidence="5 9" id="KW-0963">Cytoplasm</keyword>
<dbReference type="GO" id="GO:0008254">
    <property type="term" value="F:3'-nucleotidase activity"/>
    <property type="evidence" value="ECO:0007669"/>
    <property type="project" value="UniProtKB-UniRule"/>
</dbReference>
<dbReference type="RefSeq" id="WP_086955348.1">
    <property type="nucleotide sequence ID" value="NZ_CAWNQC010000135.1"/>
</dbReference>
<comment type="catalytic activity">
    <reaction evidence="9">
        <text>[phosphate](n) + H2O = [phosphate](n-1) + phosphate + H(+)</text>
        <dbReference type="Rhea" id="RHEA:21528"/>
        <dbReference type="Rhea" id="RHEA-COMP:9859"/>
        <dbReference type="Rhea" id="RHEA-COMP:14279"/>
        <dbReference type="ChEBI" id="CHEBI:15377"/>
        <dbReference type="ChEBI" id="CHEBI:15378"/>
        <dbReference type="ChEBI" id="CHEBI:16838"/>
        <dbReference type="ChEBI" id="CHEBI:43474"/>
        <dbReference type="EC" id="3.6.1.11"/>
    </reaction>
</comment>
<evidence type="ECO:0000256" key="7">
    <source>
        <dbReference type="ARBA" id="ARBA00022741"/>
    </source>
</evidence>
<name>A0A1N6MTK1_9GAMM</name>
<dbReference type="PANTHER" id="PTHR30457:SF12">
    <property type="entry name" value="5'_3'-NUCLEOTIDASE SURE"/>
    <property type="match status" value="1"/>
</dbReference>
<reference evidence="13" key="2">
    <citation type="submission" date="2016-12" db="EMBL/GenBank/DDBJ databases">
        <authorList>
            <person name="Gaudriault S."/>
        </authorList>
    </citation>
    <scope>NUCLEOTIDE SEQUENCE [LARGE SCALE GENOMIC DNA]</scope>
    <source>
        <strain evidence="13">HGB1681 (deposited as PTA-6826 in the American Type Culture Collection)</strain>
    </source>
</reference>
<dbReference type="Proteomes" id="UP000224871">
    <property type="component" value="Unassembled WGS sequence"/>
</dbReference>
<accession>A0A1N6MTK1</accession>
<evidence type="ECO:0000256" key="8">
    <source>
        <dbReference type="ARBA" id="ARBA00022801"/>
    </source>
</evidence>
<dbReference type="InterPro" id="IPR030048">
    <property type="entry name" value="SurE"/>
</dbReference>
<evidence type="ECO:0000256" key="1">
    <source>
        <dbReference type="ARBA" id="ARBA00000815"/>
    </source>
</evidence>
<dbReference type="GO" id="GO:0005737">
    <property type="term" value="C:cytoplasm"/>
    <property type="evidence" value="ECO:0007669"/>
    <property type="project" value="UniProtKB-SubCell"/>
</dbReference>
<evidence type="ECO:0000256" key="3">
    <source>
        <dbReference type="ARBA" id="ARBA00004496"/>
    </source>
</evidence>
<keyword evidence="14" id="KW-1185">Reference proteome</keyword>
<feature type="binding site" evidence="9">
    <location>
        <position position="10"/>
    </location>
    <ligand>
        <name>a divalent metal cation</name>
        <dbReference type="ChEBI" id="CHEBI:60240"/>
    </ligand>
</feature>
<comment type="function">
    <text evidence="9">Nucleotidase with a broad substrate specificity as it can dephosphorylate various ribo- and deoxyribonucleoside 5'-monophosphates and ribonucleoside 3'-monophosphates with highest affinity to 3'-AMP. Also hydrolyzes polyphosphate (exopolyphosphatase activity) with the preference for short-chain-length substrates (P20-25). Might be involved in the regulation of dNTP and NTP pools, and in the turnover of 3'-mononucleotides produced by numerous intracellular RNases (T1, T2, and F) during the degradation of various RNAs.</text>
</comment>
<dbReference type="FunFam" id="3.40.1210.10:FF:000001">
    <property type="entry name" value="5'/3'-nucleotidase SurE"/>
    <property type="match status" value="1"/>
</dbReference>
<dbReference type="OrthoDB" id="9780815at2"/>
<comment type="cofactor">
    <cofactor evidence="9">
        <name>a divalent metal cation</name>
        <dbReference type="ChEBI" id="CHEBI:60240"/>
    </cofactor>
    <text evidence="9">Binds 1 divalent metal cation per subunit.</text>
</comment>
<keyword evidence="7 9" id="KW-0547">Nucleotide-binding</keyword>
<evidence type="ECO:0000256" key="4">
    <source>
        <dbReference type="ARBA" id="ARBA00011062"/>
    </source>
</evidence>